<keyword evidence="3" id="KW-1185">Reference proteome</keyword>
<dbReference type="RefSeq" id="WP_264506047.1">
    <property type="nucleotide sequence ID" value="NZ_JAPDFL010000001.1"/>
</dbReference>
<sequence>MSFTQRSIVAELVSSLIVVALFAWMIVTRHAAGAFDGPEGLTLWARQVLWMIPASIGVSIVVTVLLAVVYHATTRAKFDDLVDERDRMITGWGWKVTAIVISAGFVAALAALAWGASAFLALNLMLGAFALGDLSGNAAKLLRYGLGAEAWRRLPIPSAACALTRAR</sequence>
<proteinExistence type="predicted"/>
<keyword evidence="1" id="KW-0472">Membrane</keyword>
<dbReference type="EMBL" id="JAPDFL010000001">
    <property type="protein sequence ID" value="MCW1933098.1"/>
    <property type="molecule type" value="Genomic_DNA"/>
</dbReference>
<evidence type="ECO:0008006" key="4">
    <source>
        <dbReference type="Google" id="ProtNLM"/>
    </source>
</evidence>
<name>A0ABT3GZW7_9RHOB</name>
<reference evidence="2 3" key="1">
    <citation type="submission" date="2022-10" db="EMBL/GenBank/DDBJ databases">
        <title>Pararhodobacter sp. nov., isolated from marine algae.</title>
        <authorList>
            <person name="Choi B.J."/>
            <person name="Kim J.M."/>
            <person name="Lee J.K."/>
            <person name="Choi D.G."/>
            <person name="Jeon C.O."/>
        </authorList>
    </citation>
    <scope>NUCLEOTIDE SEQUENCE [LARGE SCALE GENOMIC DNA]</scope>
    <source>
        <strain evidence="2 3">ZQ420</strain>
    </source>
</reference>
<dbReference type="Proteomes" id="UP001208938">
    <property type="component" value="Unassembled WGS sequence"/>
</dbReference>
<feature type="transmembrane region" description="Helical" evidence="1">
    <location>
        <begin position="47"/>
        <end position="71"/>
    </location>
</feature>
<gene>
    <name evidence="2" type="ORF">OKW52_12740</name>
</gene>
<feature type="transmembrane region" description="Helical" evidence="1">
    <location>
        <begin position="7"/>
        <end position="27"/>
    </location>
</feature>
<protein>
    <recommendedName>
        <fullName evidence="4">Tripartite ATP-independent transporter, DctQ component</fullName>
    </recommendedName>
</protein>
<keyword evidence="1" id="KW-0812">Transmembrane</keyword>
<accession>A0ABT3GZW7</accession>
<evidence type="ECO:0000313" key="3">
    <source>
        <dbReference type="Proteomes" id="UP001208938"/>
    </source>
</evidence>
<evidence type="ECO:0000256" key="1">
    <source>
        <dbReference type="SAM" id="Phobius"/>
    </source>
</evidence>
<organism evidence="2 3">
    <name type="scientific">Pararhodobacter zhoushanensis</name>
    <dbReference type="NCBI Taxonomy" id="2479545"/>
    <lineage>
        <taxon>Bacteria</taxon>
        <taxon>Pseudomonadati</taxon>
        <taxon>Pseudomonadota</taxon>
        <taxon>Alphaproteobacteria</taxon>
        <taxon>Rhodobacterales</taxon>
        <taxon>Paracoccaceae</taxon>
        <taxon>Pararhodobacter</taxon>
    </lineage>
</organism>
<comment type="caution">
    <text evidence="2">The sequence shown here is derived from an EMBL/GenBank/DDBJ whole genome shotgun (WGS) entry which is preliminary data.</text>
</comment>
<evidence type="ECO:0000313" key="2">
    <source>
        <dbReference type="EMBL" id="MCW1933098.1"/>
    </source>
</evidence>
<feature type="transmembrane region" description="Helical" evidence="1">
    <location>
        <begin position="118"/>
        <end position="136"/>
    </location>
</feature>
<keyword evidence="1" id="KW-1133">Transmembrane helix</keyword>
<feature type="transmembrane region" description="Helical" evidence="1">
    <location>
        <begin position="92"/>
        <end position="112"/>
    </location>
</feature>